<reference evidence="3 4" key="1">
    <citation type="submission" date="2017-12" db="EMBL/GenBank/DDBJ databases">
        <title>Legionella sainthelensi LA01-117, whole genome sequence of a clinical isolate from New Zealand.</title>
        <authorList>
            <person name="Cree S.L."/>
            <person name="Slow S."/>
            <person name="Kennedy M.A."/>
            <person name="Murdoch D.R."/>
            <person name="Biggs P.J."/>
            <person name="Anderson T."/>
        </authorList>
    </citation>
    <scope>NUCLEOTIDE SEQUENCE [LARGE SCALE GENOMIC DNA]</scope>
    <source>
        <strain evidence="3 4">LA01-117</strain>
    </source>
</reference>
<protein>
    <submittedName>
        <fullName evidence="3">Transcriptional regulator</fullName>
    </submittedName>
</protein>
<sequence>MEKKHPNLIKIGKKIRELRKKRGYSQEDFAAAAQLGRSYAGRVERGEQNISIQSLIQIALTLEVEVGEIFPPLKELHTPYRKRLSSE</sequence>
<dbReference type="AlphaFoldDB" id="A0A2H5FK58"/>
<dbReference type="Pfam" id="PF01381">
    <property type="entry name" value="HTH_3"/>
    <property type="match status" value="1"/>
</dbReference>
<dbReference type="KEGG" id="lsh:CAB17_07465"/>
<feature type="domain" description="HTH cro/C1-type" evidence="2">
    <location>
        <begin position="15"/>
        <end position="69"/>
    </location>
</feature>
<dbReference type="SMART" id="SM00530">
    <property type="entry name" value="HTH_XRE"/>
    <property type="match status" value="1"/>
</dbReference>
<evidence type="ECO:0000259" key="2">
    <source>
        <dbReference type="PROSITE" id="PS50943"/>
    </source>
</evidence>
<proteinExistence type="predicted"/>
<dbReference type="InterPro" id="IPR010982">
    <property type="entry name" value="Lambda_DNA-bd_dom_sf"/>
</dbReference>
<dbReference type="PANTHER" id="PTHR46797:SF1">
    <property type="entry name" value="METHYLPHOSPHONATE SYNTHASE"/>
    <property type="match status" value="1"/>
</dbReference>
<dbReference type="SUPFAM" id="SSF47413">
    <property type="entry name" value="lambda repressor-like DNA-binding domains"/>
    <property type="match status" value="1"/>
</dbReference>
<keyword evidence="1" id="KW-0238">DNA-binding</keyword>
<keyword evidence="4" id="KW-1185">Reference proteome</keyword>
<dbReference type="CDD" id="cd00093">
    <property type="entry name" value="HTH_XRE"/>
    <property type="match status" value="1"/>
</dbReference>
<dbReference type="InterPro" id="IPR001387">
    <property type="entry name" value="Cro/C1-type_HTH"/>
</dbReference>
<dbReference type="Proteomes" id="UP000234343">
    <property type="component" value="Chromosome"/>
</dbReference>
<evidence type="ECO:0000313" key="3">
    <source>
        <dbReference type="EMBL" id="AUH71922.1"/>
    </source>
</evidence>
<dbReference type="GO" id="GO:0003677">
    <property type="term" value="F:DNA binding"/>
    <property type="evidence" value="ECO:0007669"/>
    <property type="project" value="UniProtKB-KW"/>
</dbReference>
<name>A0A2H5FK58_9GAMM</name>
<dbReference type="EMBL" id="CP025491">
    <property type="protein sequence ID" value="AUH71922.1"/>
    <property type="molecule type" value="Genomic_DNA"/>
</dbReference>
<gene>
    <name evidence="3" type="ORF">CAB17_07465</name>
</gene>
<dbReference type="GO" id="GO:0003700">
    <property type="term" value="F:DNA-binding transcription factor activity"/>
    <property type="evidence" value="ECO:0007669"/>
    <property type="project" value="TreeGrafter"/>
</dbReference>
<organism evidence="3 4">
    <name type="scientific">Legionella sainthelensi</name>
    <dbReference type="NCBI Taxonomy" id="28087"/>
    <lineage>
        <taxon>Bacteria</taxon>
        <taxon>Pseudomonadati</taxon>
        <taxon>Pseudomonadota</taxon>
        <taxon>Gammaproteobacteria</taxon>
        <taxon>Legionellales</taxon>
        <taxon>Legionellaceae</taxon>
        <taxon>Legionella</taxon>
    </lineage>
</organism>
<accession>A0A2H5FK58</accession>
<dbReference type="PANTHER" id="PTHR46797">
    <property type="entry name" value="HTH-TYPE TRANSCRIPTIONAL REGULATOR"/>
    <property type="match status" value="1"/>
</dbReference>
<evidence type="ECO:0000256" key="1">
    <source>
        <dbReference type="ARBA" id="ARBA00023125"/>
    </source>
</evidence>
<dbReference type="InterPro" id="IPR050807">
    <property type="entry name" value="TransReg_Diox_bact_type"/>
</dbReference>
<dbReference type="PROSITE" id="PS50943">
    <property type="entry name" value="HTH_CROC1"/>
    <property type="match status" value="1"/>
</dbReference>
<dbReference type="GO" id="GO:0005829">
    <property type="term" value="C:cytosol"/>
    <property type="evidence" value="ECO:0007669"/>
    <property type="project" value="TreeGrafter"/>
</dbReference>
<dbReference type="RefSeq" id="WP_101899583.1">
    <property type="nucleotide sequence ID" value="NZ_CP025491.2"/>
</dbReference>
<dbReference type="Gene3D" id="1.10.260.40">
    <property type="entry name" value="lambda repressor-like DNA-binding domains"/>
    <property type="match status" value="1"/>
</dbReference>
<evidence type="ECO:0000313" key="4">
    <source>
        <dbReference type="Proteomes" id="UP000234343"/>
    </source>
</evidence>